<accession>A0A8J1U9P0</accession>
<protein>
    <submittedName>
        <fullName evidence="8">Uncharacterized protein</fullName>
    </submittedName>
</protein>
<sequence>MLTLRGLFFLAFLQIDTLLNCLAVKGKLYNNLRSNRIPQDDTDEFYHRRKPVEDVSFHVSAPPRKKHLRQKRLKRIIGRDLNMKYASLEKPHSLESENKLKRFNNITIYDDGNFIEIDVSLKHDLELWLPRRGRCEIVYEWEDLGLMFWPRWIKRGHCDTSMSCSIPAGMHCVPKESKTIMILRWHCQTNHLGYTLKKKQRLQAKKGHVGLRHKSQRKRGRKDRNKGSTGKDGESKRDQKKRRRERNAFKRRGMSCKWLKVPYPVTSDCFCSC</sequence>
<dbReference type="AlphaFoldDB" id="A0A8J1U9P0"/>
<feature type="signal peptide" evidence="7">
    <location>
        <begin position="1"/>
        <end position="23"/>
    </location>
</feature>
<dbReference type="GO" id="GO:0030514">
    <property type="term" value="P:negative regulation of BMP signaling pathway"/>
    <property type="evidence" value="ECO:0007669"/>
    <property type="project" value="InterPro"/>
</dbReference>
<dbReference type="GO" id="GO:0009953">
    <property type="term" value="P:dorsal/ventral pattern formation"/>
    <property type="evidence" value="ECO:0007669"/>
    <property type="project" value="TreeGrafter"/>
</dbReference>
<comment type="subcellular location">
    <subcellularLocation>
        <location evidence="1">Secreted</location>
    </subcellularLocation>
</comment>
<evidence type="ECO:0000256" key="3">
    <source>
        <dbReference type="ARBA" id="ARBA00022473"/>
    </source>
</evidence>
<dbReference type="OrthoDB" id="5950649at2759"/>
<keyword evidence="9" id="KW-1185">Reference proteome</keyword>
<evidence type="ECO:0000256" key="1">
    <source>
        <dbReference type="ARBA" id="ARBA00004613"/>
    </source>
</evidence>
<dbReference type="Pfam" id="PF05806">
    <property type="entry name" value="Noggin"/>
    <property type="match status" value="1"/>
</dbReference>
<keyword evidence="3" id="KW-0217">Developmental protein</keyword>
<evidence type="ECO:0000256" key="2">
    <source>
        <dbReference type="ARBA" id="ARBA00007480"/>
    </source>
</evidence>
<dbReference type="Gene3D" id="2.10.90.10">
    <property type="entry name" value="Cystine-knot cytokines"/>
    <property type="match status" value="1"/>
</dbReference>
<dbReference type="PANTHER" id="PTHR10494">
    <property type="entry name" value="BONE MORPHOGENETIC PROTEIN INHIBITOR, NOGGIN"/>
    <property type="match status" value="1"/>
</dbReference>
<evidence type="ECO:0000256" key="6">
    <source>
        <dbReference type="SAM" id="MobiDB-lite"/>
    </source>
</evidence>
<proteinExistence type="inferred from homology"/>
<feature type="region of interest" description="Disordered" evidence="6">
    <location>
        <begin position="200"/>
        <end position="248"/>
    </location>
</feature>
<feature type="compositionally biased region" description="Basic residues" evidence="6">
    <location>
        <begin position="238"/>
        <end position="248"/>
    </location>
</feature>
<dbReference type="SUPFAM" id="SSF57501">
    <property type="entry name" value="Cystine-knot cytokines"/>
    <property type="match status" value="1"/>
</dbReference>
<comment type="similarity">
    <text evidence="2">Belongs to the noggin family.</text>
</comment>
<dbReference type="Proteomes" id="UP000749559">
    <property type="component" value="Unassembled WGS sequence"/>
</dbReference>
<dbReference type="InterPro" id="IPR029034">
    <property type="entry name" value="Cystine-knot_cytokine"/>
</dbReference>
<dbReference type="GO" id="GO:0005615">
    <property type="term" value="C:extracellular space"/>
    <property type="evidence" value="ECO:0007669"/>
    <property type="project" value="TreeGrafter"/>
</dbReference>
<comment type="caution">
    <text evidence="8">The sequence shown here is derived from an EMBL/GenBank/DDBJ whole genome shotgun (WGS) entry which is preliminary data.</text>
</comment>
<evidence type="ECO:0000313" key="9">
    <source>
        <dbReference type="Proteomes" id="UP000749559"/>
    </source>
</evidence>
<dbReference type="PANTHER" id="PTHR10494:SF6">
    <property type="entry name" value="NOGGIN"/>
    <property type="match status" value="1"/>
</dbReference>
<gene>
    <name evidence="8" type="ORF">OFUS_LOCUS19622</name>
</gene>
<name>A0A8J1U9P0_OWEFU</name>
<evidence type="ECO:0000256" key="4">
    <source>
        <dbReference type="ARBA" id="ARBA00022525"/>
    </source>
</evidence>
<keyword evidence="4" id="KW-0964">Secreted</keyword>
<organism evidence="8 9">
    <name type="scientific">Owenia fusiformis</name>
    <name type="common">Polychaete worm</name>
    <dbReference type="NCBI Taxonomy" id="6347"/>
    <lineage>
        <taxon>Eukaryota</taxon>
        <taxon>Metazoa</taxon>
        <taxon>Spiralia</taxon>
        <taxon>Lophotrochozoa</taxon>
        <taxon>Annelida</taxon>
        <taxon>Polychaeta</taxon>
        <taxon>Sedentaria</taxon>
        <taxon>Canalipalpata</taxon>
        <taxon>Sabellida</taxon>
        <taxon>Oweniida</taxon>
        <taxon>Oweniidae</taxon>
        <taxon>Owenia</taxon>
    </lineage>
</organism>
<feature type="chain" id="PRO_5043837515" evidence="7">
    <location>
        <begin position="24"/>
        <end position="273"/>
    </location>
</feature>
<evidence type="ECO:0000256" key="5">
    <source>
        <dbReference type="ARBA" id="ARBA00022729"/>
    </source>
</evidence>
<reference evidence="8" key="1">
    <citation type="submission" date="2022-03" db="EMBL/GenBank/DDBJ databases">
        <authorList>
            <person name="Martin C."/>
        </authorList>
    </citation>
    <scope>NUCLEOTIDE SEQUENCE</scope>
</reference>
<dbReference type="GO" id="GO:0045596">
    <property type="term" value="P:negative regulation of cell differentiation"/>
    <property type="evidence" value="ECO:0007669"/>
    <property type="project" value="InterPro"/>
</dbReference>
<dbReference type="EMBL" id="CAIIXF020000009">
    <property type="protein sequence ID" value="CAH1795025.1"/>
    <property type="molecule type" value="Genomic_DNA"/>
</dbReference>
<keyword evidence="5 7" id="KW-0732">Signal</keyword>
<feature type="compositionally biased region" description="Basic and acidic residues" evidence="6">
    <location>
        <begin position="225"/>
        <end position="237"/>
    </location>
</feature>
<feature type="compositionally biased region" description="Basic residues" evidence="6">
    <location>
        <begin position="200"/>
        <end position="224"/>
    </location>
</feature>
<evidence type="ECO:0000256" key="7">
    <source>
        <dbReference type="SAM" id="SignalP"/>
    </source>
</evidence>
<evidence type="ECO:0000313" key="8">
    <source>
        <dbReference type="EMBL" id="CAH1795025.1"/>
    </source>
</evidence>
<dbReference type="InterPro" id="IPR008717">
    <property type="entry name" value="Noggin"/>
</dbReference>